<keyword evidence="6" id="KW-0349">Heme</keyword>
<evidence type="ECO:0000256" key="7">
    <source>
        <dbReference type="ARBA" id="ARBA00022723"/>
    </source>
</evidence>
<reference evidence="14 16" key="1">
    <citation type="journal article" date="2010" name="BMC Genomics">
        <title>Combination of measures distinguishes pre-miRNAs from other stem-loops in the genome of the newly sequenced Anopheles darlingi.</title>
        <authorList>
            <person name="Mendes N.D."/>
            <person name="Freitas A.T."/>
            <person name="Vasconcelos A.T."/>
            <person name="Sagot M.F."/>
        </authorList>
    </citation>
    <scope>NUCLEOTIDE SEQUENCE</scope>
</reference>
<evidence type="ECO:0000256" key="12">
    <source>
        <dbReference type="ARBA" id="ARBA00023033"/>
    </source>
</evidence>
<dbReference type="eggNOG" id="KOG0157">
    <property type="taxonomic scope" value="Eukaryota"/>
</dbReference>
<dbReference type="STRING" id="43151.W5JVX9"/>
<accession>W5JVX9</accession>
<comment type="subcellular location">
    <subcellularLocation>
        <location evidence="4">Endoplasmic reticulum membrane</location>
        <topology evidence="4">Peripheral membrane protein</topology>
    </subcellularLocation>
    <subcellularLocation>
        <location evidence="3">Microsome membrane</location>
        <topology evidence="3">Peripheral membrane protein</topology>
    </subcellularLocation>
</comment>
<comment type="function">
    <text evidence="2">May be involved in the metabolism of insect hormones and in the breakdown of synthetic insecticides.</text>
</comment>
<protein>
    <recommendedName>
        <fullName evidence="17">Cytochrome P450</fullName>
    </recommendedName>
</protein>
<evidence type="ECO:0000256" key="5">
    <source>
        <dbReference type="ARBA" id="ARBA00010617"/>
    </source>
</evidence>
<evidence type="ECO:0000256" key="9">
    <source>
        <dbReference type="ARBA" id="ARBA00022848"/>
    </source>
</evidence>
<evidence type="ECO:0000256" key="6">
    <source>
        <dbReference type="ARBA" id="ARBA00022617"/>
    </source>
</evidence>
<proteinExistence type="inferred from homology"/>
<dbReference type="Proteomes" id="UP000000673">
    <property type="component" value="Unassembled WGS sequence"/>
</dbReference>
<dbReference type="VEuPathDB" id="VectorBase:ADAR2_001608"/>
<dbReference type="InterPro" id="IPR036396">
    <property type="entry name" value="Cyt_P450_sf"/>
</dbReference>
<keyword evidence="11" id="KW-0408">Iron</keyword>
<evidence type="ECO:0000256" key="8">
    <source>
        <dbReference type="ARBA" id="ARBA00022824"/>
    </source>
</evidence>
<comment type="similarity">
    <text evidence="5">Belongs to the cytochrome P450 family.</text>
</comment>
<keyword evidence="12" id="KW-0503">Monooxygenase</keyword>
<keyword evidence="9" id="KW-0492">Microsome</keyword>
<name>W5JVX9_ANODA</name>
<keyword evidence="7" id="KW-0479">Metal-binding</keyword>
<evidence type="ECO:0008006" key="17">
    <source>
        <dbReference type="Google" id="ProtNLM"/>
    </source>
</evidence>
<dbReference type="InterPro" id="IPR050196">
    <property type="entry name" value="Cytochrome_P450_Monoox"/>
</dbReference>
<dbReference type="SUPFAM" id="SSF48264">
    <property type="entry name" value="Cytochrome P450"/>
    <property type="match status" value="2"/>
</dbReference>
<reference evidence="15" key="4">
    <citation type="submission" date="2015-06" db="UniProtKB">
        <authorList>
            <consortium name="EnsemblMetazoa"/>
        </authorList>
    </citation>
    <scope>IDENTIFICATION</scope>
</reference>
<dbReference type="EMBL" id="ADMH02000139">
    <property type="protein sequence ID" value="ETN67628.1"/>
    <property type="molecule type" value="Genomic_DNA"/>
</dbReference>
<dbReference type="AlphaFoldDB" id="W5JVX9"/>
<keyword evidence="8" id="KW-0256">Endoplasmic reticulum</keyword>
<gene>
    <name evidence="14" type="ORF">AND_000552</name>
</gene>
<comment type="cofactor">
    <cofactor evidence="1">
        <name>heme</name>
        <dbReference type="ChEBI" id="CHEBI:30413"/>
    </cofactor>
</comment>
<evidence type="ECO:0000256" key="2">
    <source>
        <dbReference type="ARBA" id="ARBA00003690"/>
    </source>
</evidence>
<dbReference type="GO" id="GO:0004497">
    <property type="term" value="F:monooxygenase activity"/>
    <property type="evidence" value="ECO:0007669"/>
    <property type="project" value="UniProtKB-KW"/>
</dbReference>
<evidence type="ECO:0000313" key="16">
    <source>
        <dbReference type="Proteomes" id="UP000000673"/>
    </source>
</evidence>
<dbReference type="PANTHER" id="PTHR24291:SF189">
    <property type="entry name" value="CYTOCHROME P450 4C3-RELATED"/>
    <property type="match status" value="1"/>
</dbReference>
<dbReference type="Gene3D" id="1.10.630.10">
    <property type="entry name" value="Cytochrome P450"/>
    <property type="match status" value="1"/>
</dbReference>
<evidence type="ECO:0000256" key="3">
    <source>
        <dbReference type="ARBA" id="ARBA00004174"/>
    </source>
</evidence>
<evidence type="ECO:0000256" key="13">
    <source>
        <dbReference type="ARBA" id="ARBA00023136"/>
    </source>
</evidence>
<keyword evidence="10" id="KW-0560">Oxidoreductase</keyword>
<dbReference type="HOGENOM" id="CLU_788051_0_0_1"/>
<organism evidence="14">
    <name type="scientific">Anopheles darlingi</name>
    <name type="common">Mosquito</name>
    <dbReference type="NCBI Taxonomy" id="43151"/>
    <lineage>
        <taxon>Eukaryota</taxon>
        <taxon>Metazoa</taxon>
        <taxon>Ecdysozoa</taxon>
        <taxon>Arthropoda</taxon>
        <taxon>Hexapoda</taxon>
        <taxon>Insecta</taxon>
        <taxon>Pterygota</taxon>
        <taxon>Neoptera</taxon>
        <taxon>Endopterygota</taxon>
        <taxon>Diptera</taxon>
        <taxon>Nematocera</taxon>
        <taxon>Culicoidea</taxon>
        <taxon>Culicidae</taxon>
        <taxon>Anophelinae</taxon>
        <taxon>Anopheles</taxon>
    </lineage>
</organism>
<evidence type="ECO:0000313" key="15">
    <source>
        <dbReference type="EnsemblMetazoa" id="ADAC000552-PA"/>
    </source>
</evidence>
<dbReference type="GO" id="GO:0020037">
    <property type="term" value="F:heme binding"/>
    <property type="evidence" value="ECO:0007669"/>
    <property type="project" value="InterPro"/>
</dbReference>
<evidence type="ECO:0000256" key="10">
    <source>
        <dbReference type="ARBA" id="ARBA00023002"/>
    </source>
</evidence>
<evidence type="ECO:0000256" key="11">
    <source>
        <dbReference type="ARBA" id="ARBA00023004"/>
    </source>
</evidence>
<dbReference type="PANTHER" id="PTHR24291">
    <property type="entry name" value="CYTOCHROME P450 FAMILY 4"/>
    <property type="match status" value="1"/>
</dbReference>
<reference evidence="14" key="3">
    <citation type="journal article" date="2013" name="Nucleic Acids Res.">
        <title>The genome of Anopheles darlingi, the main neotropical malaria vector.</title>
        <authorList>
            <person name="Marinotti O."/>
            <person name="Cerqueira G.C."/>
            <person name="de Almeida L.G."/>
            <person name="Ferro M.I."/>
            <person name="Loreto E.L."/>
            <person name="Zaha A."/>
            <person name="Teixeira S.M."/>
            <person name="Wespiser A.R."/>
            <person name="Almeida E Silva A."/>
            <person name="Schlindwein A.D."/>
            <person name="Pacheco A.C."/>
            <person name="Silva A.L."/>
            <person name="Graveley B.R."/>
            <person name="Walenz B.P."/>
            <person name="Lima Bde A."/>
            <person name="Ribeiro C.A."/>
            <person name="Nunes-Silva C.G."/>
            <person name="de Carvalho C.R."/>
            <person name="Soares C.M."/>
            <person name="de Menezes C.B."/>
            <person name="Matiolli C."/>
            <person name="Caffrey D."/>
            <person name="Araujo D.A."/>
            <person name="de Oliveira D.M."/>
            <person name="Golenbock D."/>
            <person name="Grisard E.C."/>
            <person name="Fantinatti-Garboggini F."/>
            <person name="de Carvalho F.M."/>
            <person name="Barcellos F.G."/>
            <person name="Prosdocimi F."/>
            <person name="May G."/>
            <person name="Azevedo Junior G.M."/>
            <person name="Guimaraes G.M."/>
            <person name="Goldman G.H."/>
            <person name="Padilha I.Q."/>
            <person name="Batista Jda S."/>
            <person name="Ferro J.A."/>
            <person name="Ribeiro J.M."/>
            <person name="Fietto J.L."/>
            <person name="Dabbas K.M."/>
            <person name="Cerdeira L."/>
            <person name="Agnez-Lima L.F."/>
            <person name="Brocchi M."/>
            <person name="de Carvalho M.O."/>
            <person name="Teixeira Mde M."/>
            <person name="Diniz Maia Mde M."/>
            <person name="Goldman M.H."/>
            <person name="Cruz Schneider M.P."/>
            <person name="Felipe M.S."/>
            <person name="Hungria M."/>
            <person name="Nicolas M.F."/>
            <person name="Pereira M."/>
            <person name="Montes M.A."/>
            <person name="Cantao M.E."/>
            <person name="Vincentz M."/>
            <person name="Rafael M.S."/>
            <person name="Silverman N."/>
            <person name="Stoco P.H."/>
            <person name="Souza R.C."/>
            <person name="Vicentini R."/>
            <person name="Gazzinelli R.T."/>
            <person name="Neves Rde O."/>
            <person name="Silva R."/>
            <person name="Astolfi-Filho S."/>
            <person name="Maciel T.E."/>
            <person name="Urmenyi T.P."/>
            <person name="Tadei W.P."/>
            <person name="Camargo E.P."/>
            <person name="de Vasconcelos A.T."/>
        </authorList>
    </citation>
    <scope>NUCLEOTIDE SEQUENCE</scope>
</reference>
<sequence>MSVLKSNIPMLEQKSNLMIRNLASNVDRFESFDIYNFIARCTLDMFCAGSSGTDMHFQEGSSCSYLHHLEEILELAMVRIMNPLLHPDWVYRWTSMYRMEEKALKEFHQPAKNIQLLMRKSSPTLIDDYMSSMKRIGHVDIEIKIKPVNRNSGAEKEIPMFGGKSHGGTEAKTIAFNEYLRPAKDILFLPRNSPSSIADGFKSSMKRNGHVEGIEQDLSGYIYAGHDTSALTISNTLLLLAMHPDVQERAVAEIREYYGAFDEDIQYETLQQLEYLEMVLKECLRLFPVAPIIGRQTTQEIALGKNILPVGVDVLINISSIHRNPAYWGEDADQFRPERFATNLCSICVFAL</sequence>
<reference evidence="14" key="2">
    <citation type="submission" date="2010-05" db="EMBL/GenBank/DDBJ databases">
        <authorList>
            <person name="Almeida L.G."/>
            <person name="Nicolas M.F."/>
            <person name="Souza R.C."/>
            <person name="Vasconcelos A.T.R."/>
        </authorList>
    </citation>
    <scope>NUCLEOTIDE SEQUENCE</scope>
</reference>
<dbReference type="VEuPathDB" id="VectorBase:ADAC000552"/>
<dbReference type="EnsemblMetazoa" id="ADAC000552-RA">
    <property type="protein sequence ID" value="ADAC000552-PA"/>
    <property type="gene ID" value="ADAC000552"/>
</dbReference>
<dbReference type="GO" id="GO:0005506">
    <property type="term" value="F:iron ion binding"/>
    <property type="evidence" value="ECO:0007669"/>
    <property type="project" value="InterPro"/>
</dbReference>
<dbReference type="GO" id="GO:0016705">
    <property type="term" value="F:oxidoreductase activity, acting on paired donors, with incorporation or reduction of molecular oxygen"/>
    <property type="evidence" value="ECO:0007669"/>
    <property type="project" value="InterPro"/>
</dbReference>
<evidence type="ECO:0000256" key="1">
    <source>
        <dbReference type="ARBA" id="ARBA00001971"/>
    </source>
</evidence>
<evidence type="ECO:0000256" key="4">
    <source>
        <dbReference type="ARBA" id="ARBA00004406"/>
    </source>
</evidence>
<keyword evidence="16" id="KW-1185">Reference proteome</keyword>
<dbReference type="GO" id="GO:0005789">
    <property type="term" value="C:endoplasmic reticulum membrane"/>
    <property type="evidence" value="ECO:0007669"/>
    <property type="project" value="UniProtKB-SubCell"/>
</dbReference>
<evidence type="ECO:0000313" key="14">
    <source>
        <dbReference type="EMBL" id="ETN67628.1"/>
    </source>
</evidence>
<keyword evidence="13" id="KW-0472">Membrane</keyword>
<dbReference type="InterPro" id="IPR001128">
    <property type="entry name" value="Cyt_P450"/>
</dbReference>
<dbReference type="Pfam" id="PF00067">
    <property type="entry name" value="p450"/>
    <property type="match status" value="2"/>
</dbReference>